<gene>
    <name evidence="1" type="ORF">CLV75_0189</name>
</gene>
<dbReference type="Pfam" id="PF20044">
    <property type="entry name" value="DUF6446"/>
    <property type="match status" value="1"/>
</dbReference>
<accession>A0A497ZR22</accession>
<reference evidence="1 2" key="1">
    <citation type="submission" date="2018-10" db="EMBL/GenBank/DDBJ databases">
        <title>Genomic Encyclopedia of Archaeal and Bacterial Type Strains, Phase II (KMG-II): from individual species to whole genera.</title>
        <authorList>
            <person name="Goeker M."/>
        </authorList>
    </citation>
    <scope>NUCLEOTIDE SEQUENCE [LARGE SCALE GENOMIC DNA]</scope>
    <source>
        <strain evidence="1 2">DSM 29317</strain>
    </source>
</reference>
<comment type="caution">
    <text evidence="1">The sequence shown here is derived from an EMBL/GenBank/DDBJ whole genome shotgun (WGS) entry which is preliminary data.</text>
</comment>
<dbReference type="AlphaFoldDB" id="A0A497ZR22"/>
<name>A0A497ZR22_9RHOB</name>
<dbReference type="Proteomes" id="UP000271700">
    <property type="component" value="Unassembled WGS sequence"/>
</dbReference>
<dbReference type="STRING" id="981384.GCA_000192475_02861"/>
<dbReference type="InterPro" id="IPR045616">
    <property type="entry name" value="DUF6446"/>
</dbReference>
<protein>
    <recommendedName>
        <fullName evidence="3">Histidine kinase</fullName>
    </recommendedName>
</protein>
<dbReference type="OrthoDB" id="7819947at2"/>
<evidence type="ECO:0000313" key="1">
    <source>
        <dbReference type="EMBL" id="RLK10222.1"/>
    </source>
</evidence>
<evidence type="ECO:0000313" key="2">
    <source>
        <dbReference type="Proteomes" id="UP000271700"/>
    </source>
</evidence>
<dbReference type="RefSeq" id="WP_010439279.1">
    <property type="nucleotide sequence ID" value="NZ_AEYW01000006.1"/>
</dbReference>
<keyword evidence="2" id="KW-1185">Reference proteome</keyword>
<organism evidence="1 2">
    <name type="scientific">Ruegeria conchae</name>
    <dbReference type="NCBI Taxonomy" id="981384"/>
    <lineage>
        <taxon>Bacteria</taxon>
        <taxon>Pseudomonadati</taxon>
        <taxon>Pseudomonadota</taxon>
        <taxon>Alphaproteobacteria</taxon>
        <taxon>Rhodobacterales</taxon>
        <taxon>Roseobacteraceae</taxon>
        <taxon>Ruegeria</taxon>
    </lineage>
</organism>
<evidence type="ECO:0008006" key="3">
    <source>
        <dbReference type="Google" id="ProtNLM"/>
    </source>
</evidence>
<proteinExistence type="predicted"/>
<sequence>MTGKLLALILVISAVLAGAGMYYLQVYGFYYEVEPRPGQDVVVLARGAEAPEPIAYTAFQAIDADSSPIRYRACFETEMMPDQMVDFIPVENPEPLTAPGWFDCYDAVALADALKTGQAQAFMGAKNIHYGVDQIVAITQDGKGYIWHALNNCGEKAYDGTVVGEECPPRPEG</sequence>
<dbReference type="EMBL" id="RCCT01000001">
    <property type="protein sequence ID" value="RLK10222.1"/>
    <property type="molecule type" value="Genomic_DNA"/>
</dbReference>